<dbReference type="PANTHER" id="PTHR23502:SF7">
    <property type="entry name" value="DRUG_PROTON ANTIPORTER YHK8-RELATED"/>
    <property type="match status" value="1"/>
</dbReference>
<evidence type="ECO:0000256" key="5">
    <source>
        <dbReference type="SAM" id="MobiDB-lite"/>
    </source>
</evidence>
<dbReference type="PROSITE" id="PS00216">
    <property type="entry name" value="SUGAR_TRANSPORT_1"/>
    <property type="match status" value="1"/>
</dbReference>
<protein>
    <recommendedName>
        <fullName evidence="7">Major facilitator superfamily (MFS) profile domain-containing protein</fullName>
    </recommendedName>
</protein>
<evidence type="ECO:0000256" key="1">
    <source>
        <dbReference type="ARBA" id="ARBA00004141"/>
    </source>
</evidence>
<feature type="compositionally biased region" description="Low complexity" evidence="5">
    <location>
        <begin position="1"/>
        <end position="15"/>
    </location>
</feature>
<proteinExistence type="predicted"/>
<sequence length="725" mass="80723">MGETESSDTSSFEDSVNFAPHPYDQGDDENRLSLNKTESYHSLYPDQAVVNTVSHTDDKDGNDQCYEVSMGAGDKRDPLKLPLWRKWLITVTLALVGLDICLLSSCWSLVTPLKERYNVSHELFVLGVSFYIFGMAWGPLFLSPISEYYGRRTTYILGLTTCNIFQVLCCFVPNYGFMIFCRFMTGLFGSVFLSVAPGTISDIFTKQNIGTPLTVYSLCPFLGPSLGPLLAGIVVKFGGDKYMWTFYSLLIFSSVLWVLVFLVVPETYVPILTKWKAHELRKSTGKEELFAPIERMHSNMFEAILKAPKRPLSVLLFDPMMTVLCFYSGLVLGIVYLFFFSIPYTFHKVWGFNIAEQGLAFLGMAIGMLASSSISPYFAKLYLRLSQLKGKPQPEYRFPPLIVGGFLAPISLIILAFTTYKQCHWIGALIASAFYGMSTGLIISGIFTYTADAYQLYAASAAAANTFTRCSMAGIFPLFGLQMLEVVNVWLSNLLVLLWIVDDNGIWKSLWTSSVGSWVFHNLNLDTQNTLSQQDVSGSNVNEVVDWLTRVDHETITELHRLCSSTLRFTRDNNLNTLGAGLHHVSDNTIGCSSDSQTVQQFVLKGLTLGNSRQTSVLDSLSEQNDGAWSKLESLLNEGSQLVDSSTLLTKNSLCVGGRDDNLGLSWGDSDLNTSVSLFRKLSGEEFVKFGVEDTVSDKLSFLGEVGNHFDDEFVRVKNLVKKNL</sequence>
<dbReference type="InterPro" id="IPR011701">
    <property type="entry name" value="MFS"/>
</dbReference>
<gene>
    <name evidence="8" type="ORF">OGATHE_005109</name>
</gene>
<evidence type="ECO:0000256" key="2">
    <source>
        <dbReference type="ARBA" id="ARBA00022692"/>
    </source>
</evidence>
<keyword evidence="4 6" id="KW-0472">Membrane</keyword>
<reference evidence="8" key="2">
    <citation type="submission" date="2021-01" db="EMBL/GenBank/DDBJ databases">
        <authorList>
            <person name="Schikora-Tamarit M.A."/>
        </authorList>
    </citation>
    <scope>NUCLEOTIDE SEQUENCE</scope>
    <source>
        <strain evidence="8">NCAIM Y.01608</strain>
    </source>
</reference>
<keyword evidence="2 6" id="KW-0812">Transmembrane</keyword>
<name>A0A9P8NX11_9ASCO</name>
<dbReference type="Proteomes" id="UP000788993">
    <property type="component" value="Unassembled WGS sequence"/>
</dbReference>
<dbReference type="SUPFAM" id="SSF103473">
    <property type="entry name" value="MFS general substrate transporter"/>
    <property type="match status" value="1"/>
</dbReference>
<evidence type="ECO:0000256" key="4">
    <source>
        <dbReference type="ARBA" id="ARBA00023136"/>
    </source>
</evidence>
<dbReference type="InterPro" id="IPR020846">
    <property type="entry name" value="MFS_dom"/>
</dbReference>
<dbReference type="Pfam" id="PF07690">
    <property type="entry name" value="MFS_1"/>
    <property type="match status" value="1"/>
</dbReference>
<dbReference type="Gene3D" id="1.20.1250.20">
    <property type="entry name" value="MFS general substrate transporter like domains"/>
    <property type="match status" value="1"/>
</dbReference>
<comment type="caution">
    <text evidence="8">The sequence shown here is derived from an EMBL/GenBank/DDBJ whole genome shotgun (WGS) entry which is preliminary data.</text>
</comment>
<dbReference type="EMBL" id="JAEUBD010001468">
    <property type="protein sequence ID" value="KAH3660777.1"/>
    <property type="molecule type" value="Genomic_DNA"/>
</dbReference>
<feature type="domain" description="Major facilitator superfamily (MFS) profile" evidence="7">
    <location>
        <begin position="85"/>
        <end position="510"/>
    </location>
</feature>
<dbReference type="GO" id="GO:0005886">
    <property type="term" value="C:plasma membrane"/>
    <property type="evidence" value="ECO:0007669"/>
    <property type="project" value="TreeGrafter"/>
</dbReference>
<feature type="transmembrane region" description="Helical" evidence="6">
    <location>
        <begin position="213"/>
        <end position="235"/>
    </location>
</feature>
<evidence type="ECO:0000313" key="8">
    <source>
        <dbReference type="EMBL" id="KAH3660777.1"/>
    </source>
</evidence>
<dbReference type="PROSITE" id="PS50850">
    <property type="entry name" value="MFS"/>
    <property type="match status" value="1"/>
</dbReference>
<feature type="transmembrane region" description="Helical" evidence="6">
    <location>
        <begin position="123"/>
        <end position="142"/>
    </location>
</feature>
<dbReference type="AlphaFoldDB" id="A0A9P8NX11"/>
<feature type="transmembrane region" description="Helical" evidence="6">
    <location>
        <begin position="242"/>
        <end position="264"/>
    </location>
</feature>
<evidence type="ECO:0000313" key="9">
    <source>
        <dbReference type="Proteomes" id="UP000788993"/>
    </source>
</evidence>
<dbReference type="InterPro" id="IPR036259">
    <property type="entry name" value="MFS_trans_sf"/>
</dbReference>
<feature type="region of interest" description="Disordered" evidence="5">
    <location>
        <begin position="1"/>
        <end position="31"/>
    </location>
</feature>
<feature type="transmembrane region" description="Helical" evidence="6">
    <location>
        <begin position="425"/>
        <end position="447"/>
    </location>
</feature>
<dbReference type="GO" id="GO:0042908">
    <property type="term" value="P:xenobiotic transport"/>
    <property type="evidence" value="ECO:0007669"/>
    <property type="project" value="UniProtKB-ARBA"/>
</dbReference>
<feature type="transmembrane region" description="Helical" evidence="6">
    <location>
        <begin position="179"/>
        <end position="201"/>
    </location>
</feature>
<feature type="transmembrane region" description="Helical" evidence="6">
    <location>
        <begin position="398"/>
        <end position="418"/>
    </location>
</feature>
<dbReference type="GO" id="GO:0140115">
    <property type="term" value="P:export across plasma membrane"/>
    <property type="evidence" value="ECO:0007669"/>
    <property type="project" value="UniProtKB-ARBA"/>
</dbReference>
<feature type="transmembrane region" description="Helical" evidence="6">
    <location>
        <begin position="87"/>
        <end position="111"/>
    </location>
</feature>
<evidence type="ECO:0000256" key="6">
    <source>
        <dbReference type="SAM" id="Phobius"/>
    </source>
</evidence>
<evidence type="ECO:0000256" key="3">
    <source>
        <dbReference type="ARBA" id="ARBA00022989"/>
    </source>
</evidence>
<comment type="subcellular location">
    <subcellularLocation>
        <location evidence="1">Membrane</location>
        <topology evidence="1">Multi-pass membrane protein</topology>
    </subcellularLocation>
</comment>
<feature type="transmembrane region" description="Helical" evidence="6">
    <location>
        <begin position="320"/>
        <end position="346"/>
    </location>
</feature>
<dbReference type="CDD" id="cd17323">
    <property type="entry name" value="MFS_Tpo1_MDR_like"/>
    <property type="match status" value="1"/>
</dbReference>
<dbReference type="FunFam" id="1.20.1250.20:FF:000082">
    <property type="entry name" value="MFS multidrug transporter, putative"/>
    <property type="match status" value="1"/>
</dbReference>
<dbReference type="InterPro" id="IPR005829">
    <property type="entry name" value="Sugar_transporter_CS"/>
</dbReference>
<feature type="transmembrane region" description="Helical" evidence="6">
    <location>
        <begin position="154"/>
        <end position="172"/>
    </location>
</feature>
<dbReference type="GO" id="GO:0022857">
    <property type="term" value="F:transmembrane transporter activity"/>
    <property type="evidence" value="ECO:0007669"/>
    <property type="project" value="InterPro"/>
</dbReference>
<organism evidence="8 9">
    <name type="scientific">Ogataea polymorpha</name>
    <dbReference type="NCBI Taxonomy" id="460523"/>
    <lineage>
        <taxon>Eukaryota</taxon>
        <taxon>Fungi</taxon>
        <taxon>Dikarya</taxon>
        <taxon>Ascomycota</taxon>
        <taxon>Saccharomycotina</taxon>
        <taxon>Pichiomycetes</taxon>
        <taxon>Pichiales</taxon>
        <taxon>Pichiaceae</taxon>
        <taxon>Ogataea</taxon>
    </lineage>
</organism>
<dbReference type="PANTHER" id="PTHR23502">
    <property type="entry name" value="MAJOR FACILITATOR SUPERFAMILY"/>
    <property type="match status" value="1"/>
</dbReference>
<accession>A0A9P8NX11</accession>
<reference evidence="8" key="1">
    <citation type="journal article" date="2021" name="Open Biol.">
        <title>Shared evolutionary footprints suggest mitochondrial oxidative damage underlies multiple complex I losses in fungi.</title>
        <authorList>
            <person name="Schikora-Tamarit M.A."/>
            <person name="Marcet-Houben M."/>
            <person name="Nosek J."/>
            <person name="Gabaldon T."/>
        </authorList>
    </citation>
    <scope>NUCLEOTIDE SEQUENCE</scope>
    <source>
        <strain evidence="8">NCAIM Y.01608</strain>
    </source>
</reference>
<keyword evidence="9" id="KW-1185">Reference proteome</keyword>
<keyword evidence="3 6" id="KW-1133">Transmembrane helix</keyword>
<feature type="transmembrane region" description="Helical" evidence="6">
    <location>
        <begin position="475"/>
        <end position="501"/>
    </location>
</feature>
<evidence type="ECO:0000259" key="7">
    <source>
        <dbReference type="PROSITE" id="PS50850"/>
    </source>
</evidence>
<feature type="transmembrane region" description="Helical" evidence="6">
    <location>
        <begin position="358"/>
        <end position="378"/>
    </location>
</feature>